<keyword evidence="1" id="KW-0472">Membrane</keyword>
<dbReference type="AlphaFoldDB" id="A0A1J5AXU5"/>
<protein>
    <recommendedName>
        <fullName evidence="4">Glycosyltransferase RgtA/B/C/D-like domain-containing protein</fullName>
    </recommendedName>
</protein>
<name>A0A1J5AXU5_9BACT</name>
<keyword evidence="1" id="KW-0812">Transmembrane</keyword>
<dbReference type="Proteomes" id="UP000183605">
    <property type="component" value="Unassembled WGS sequence"/>
</dbReference>
<feature type="transmembrane region" description="Helical" evidence="1">
    <location>
        <begin position="50"/>
        <end position="70"/>
    </location>
</feature>
<feature type="transmembrane region" description="Helical" evidence="1">
    <location>
        <begin position="149"/>
        <end position="176"/>
    </location>
</feature>
<proteinExistence type="predicted"/>
<accession>A0A1J5AXU5</accession>
<comment type="caution">
    <text evidence="2">The sequence shown here is derived from an EMBL/GenBank/DDBJ whole genome shotgun (WGS) entry which is preliminary data.</text>
</comment>
<evidence type="ECO:0008006" key="4">
    <source>
        <dbReference type="Google" id="ProtNLM"/>
    </source>
</evidence>
<organism evidence="2 3">
    <name type="scientific">Candidatus Beckwithbacteria bacterium CG2_30_44_31</name>
    <dbReference type="NCBI Taxonomy" id="1805035"/>
    <lineage>
        <taxon>Bacteria</taxon>
        <taxon>Candidatus Beckwithiibacteriota</taxon>
    </lineage>
</organism>
<sequence length="460" mass="52893">MKKSAWILGVILLAALFLRLFRLTELFHFTMDEELIAWRAWGLFHLHRPFLIGGISPLQIHLPPYFYYFSSLLLWPFRFDPVGWGWWAGLFSLITVFILYKLSRNLIAPLLYSVSLTAVLFDRHYWPLFFNPLFILLVLWALKQKRYLVLMLTLVLAVTADPSNLTLVLFVLIYNARALGKYLWLGAGIFIAPLLLFDLRHQWQNLSGVSRLFGQLGTREPNFNGFLLLPQSLVRFWYTAQTNLIEVYSYCIPYAQARLSGISIWLLLAAAIIIILAVRRHREIRLLLLSYFVSLGVFGLLGFSLFDHYLTGLMPIWAMLTAMIIRRLPKLSALLVLVVFVSLNLYQFSRVNNPYGLKFKQELIVWANQNLKGESYNLESVSKCHRENGLRYLFELSGNPPQQSFMDASFAWLYPQAPVASPAAITLLVTDKNDQPSLPIITVNSFGAMKAYLLKHSDSD</sequence>
<evidence type="ECO:0000256" key="1">
    <source>
        <dbReference type="SAM" id="Phobius"/>
    </source>
</evidence>
<dbReference type="EMBL" id="MNXQ01000021">
    <property type="protein sequence ID" value="OIP03893.1"/>
    <property type="molecule type" value="Genomic_DNA"/>
</dbReference>
<gene>
    <name evidence="2" type="ORF">AUK18_01120</name>
</gene>
<feature type="transmembrane region" description="Helical" evidence="1">
    <location>
        <begin position="82"/>
        <end position="103"/>
    </location>
</feature>
<feature type="transmembrane region" description="Helical" evidence="1">
    <location>
        <begin position="258"/>
        <end position="278"/>
    </location>
</feature>
<feature type="transmembrane region" description="Helical" evidence="1">
    <location>
        <begin position="285"/>
        <end position="303"/>
    </location>
</feature>
<reference evidence="2 3" key="1">
    <citation type="journal article" date="2016" name="Environ. Microbiol.">
        <title>Genomic resolution of a cold subsurface aquifer community provides metabolic insights for novel microbes adapted to high CO concentrations.</title>
        <authorList>
            <person name="Probst A.J."/>
            <person name="Castelle C.J."/>
            <person name="Singh A."/>
            <person name="Brown C.T."/>
            <person name="Anantharaman K."/>
            <person name="Sharon I."/>
            <person name="Hug L.A."/>
            <person name="Burstein D."/>
            <person name="Emerson J.B."/>
            <person name="Thomas B.C."/>
            <person name="Banfield J.F."/>
        </authorList>
    </citation>
    <scope>NUCLEOTIDE SEQUENCE [LARGE SCALE GENOMIC DNA]</scope>
    <source>
        <strain evidence="2">CG2_30_44_31</strain>
    </source>
</reference>
<feature type="transmembrane region" description="Helical" evidence="1">
    <location>
        <begin position="182"/>
        <end position="200"/>
    </location>
</feature>
<feature type="transmembrane region" description="Helical" evidence="1">
    <location>
        <begin position="332"/>
        <end position="349"/>
    </location>
</feature>
<evidence type="ECO:0000313" key="2">
    <source>
        <dbReference type="EMBL" id="OIP03893.1"/>
    </source>
</evidence>
<evidence type="ECO:0000313" key="3">
    <source>
        <dbReference type="Proteomes" id="UP000183605"/>
    </source>
</evidence>
<keyword evidence="1" id="KW-1133">Transmembrane helix</keyword>
<feature type="transmembrane region" description="Helical" evidence="1">
    <location>
        <begin position="123"/>
        <end position="142"/>
    </location>
</feature>